<proteinExistence type="inferred from homology"/>
<protein>
    <recommendedName>
        <fullName evidence="8">NAD kinase</fullName>
        <ecNumber evidence="8">2.7.1.23</ecNumber>
    </recommendedName>
    <alternativeName>
        <fullName evidence="8">ATP-dependent NAD kinase</fullName>
    </alternativeName>
</protein>
<comment type="caution">
    <text evidence="9">The sequence shown here is derived from an EMBL/GenBank/DDBJ whole genome shotgun (WGS) entry which is preliminary data.</text>
</comment>
<keyword evidence="5 8" id="KW-0067">ATP-binding</keyword>
<feature type="binding site" evidence="8">
    <location>
        <begin position="129"/>
        <end position="130"/>
    </location>
    <ligand>
        <name>NAD(+)</name>
        <dbReference type="ChEBI" id="CHEBI:57540"/>
    </ligand>
</feature>
<feature type="binding site" evidence="8">
    <location>
        <begin position="61"/>
        <end position="62"/>
    </location>
    <ligand>
        <name>NAD(+)</name>
        <dbReference type="ChEBI" id="CHEBI:57540"/>
    </ligand>
</feature>
<keyword evidence="3 8" id="KW-0547">Nucleotide-binding</keyword>
<dbReference type="Gene3D" id="3.40.50.10330">
    <property type="entry name" value="Probable inorganic polyphosphate/atp-NAD kinase, domain 1"/>
    <property type="match status" value="1"/>
</dbReference>
<reference evidence="9 10" key="1">
    <citation type="journal article" date="2016" name="Sci. Rep.">
        <title>Metabolic traits of an uncultured archaeal lineage -MSBL1- from brine pools of the Red Sea.</title>
        <authorList>
            <person name="Mwirichia R."/>
            <person name="Alam I."/>
            <person name="Rashid M."/>
            <person name="Vinu M."/>
            <person name="Ba-Alawi W."/>
            <person name="Anthony Kamau A."/>
            <person name="Kamanda Ngugi D."/>
            <person name="Goker M."/>
            <person name="Klenk H.P."/>
            <person name="Bajic V."/>
            <person name="Stingl U."/>
        </authorList>
    </citation>
    <scope>NUCLEOTIDE SEQUENCE [LARGE SCALE GENOMIC DNA]</scope>
    <source>
        <strain evidence="9">SCGC-AAA382F02</strain>
    </source>
</reference>
<keyword evidence="4 8" id="KW-0418">Kinase</keyword>
<feature type="active site" description="Proton acceptor" evidence="8">
    <location>
        <position position="61"/>
    </location>
</feature>
<dbReference type="InterPro" id="IPR017437">
    <property type="entry name" value="ATP-NAD_kinase_PpnK-typ_C"/>
</dbReference>
<keyword evidence="1 8" id="KW-0963">Cytoplasm</keyword>
<comment type="cofactor">
    <cofactor evidence="8">
        <name>a divalent metal cation</name>
        <dbReference type="ChEBI" id="CHEBI:60240"/>
    </cofactor>
</comment>
<feature type="binding site" evidence="8">
    <location>
        <position position="159"/>
    </location>
    <ligand>
        <name>NAD(+)</name>
        <dbReference type="ChEBI" id="CHEBI:57540"/>
    </ligand>
</feature>
<evidence type="ECO:0000313" key="9">
    <source>
        <dbReference type="EMBL" id="KXB06499.1"/>
    </source>
</evidence>
<sequence length="266" mass="29331">MKIGIISRIDLEKALDLTKETLEHFADEEVLLSPKVAEKLGEKGTPIEKMDAEALITVGGDGTVLYTVQKAPNTPILGINMGGRGFLADVNPEEASEALNNLKKGELETLERERLKVEISGNHIAECLNEGVIRSKEPSRNLFFRILLNGEEVEKNRGDGVLISTPTGSTAYAMSAGGPIIDPRLEAFVAVPLSTHRPRALPLVFPMSSKLEVELLEYDRKADVTADGQVSKEAEKGDVISFEKSENSAKFYKWKGKFYEKMREKL</sequence>
<dbReference type="EMBL" id="LHYG01000001">
    <property type="protein sequence ID" value="KXB06499.1"/>
    <property type="molecule type" value="Genomic_DNA"/>
</dbReference>
<dbReference type="InterPro" id="IPR002504">
    <property type="entry name" value="NADK"/>
</dbReference>
<evidence type="ECO:0000256" key="7">
    <source>
        <dbReference type="ARBA" id="ARBA00023027"/>
    </source>
</evidence>
<dbReference type="GO" id="GO:0005524">
    <property type="term" value="F:ATP binding"/>
    <property type="evidence" value="ECO:0007669"/>
    <property type="project" value="UniProtKB-KW"/>
</dbReference>
<accession>A0A133VJ92</accession>
<dbReference type="InterPro" id="IPR016064">
    <property type="entry name" value="NAD/diacylglycerol_kinase_sf"/>
</dbReference>
<comment type="similarity">
    <text evidence="8">Belongs to the NAD kinase family.</text>
</comment>
<dbReference type="GO" id="GO:0046872">
    <property type="term" value="F:metal ion binding"/>
    <property type="evidence" value="ECO:0007669"/>
    <property type="project" value="UniProtKB-UniRule"/>
</dbReference>
<dbReference type="PANTHER" id="PTHR20275:SF43">
    <property type="entry name" value="BIFUNCTIONAL NADP PHOSPHATASE_NAD KINASE"/>
    <property type="match status" value="1"/>
</dbReference>
<comment type="subcellular location">
    <subcellularLocation>
        <location evidence="8">Cytoplasm</location>
    </subcellularLocation>
</comment>
<comment type="function">
    <text evidence="8">Involved in the regulation of the intracellular balance of NAD and NADP, and is a key enzyme in the biosynthesis of NADP. Catalyzes specifically the phosphorylation on 2'-hydroxyl of the adenosine moiety of NAD to yield NADP.</text>
</comment>
<comment type="catalytic activity">
    <reaction evidence="8">
        <text>NAD(+) + ATP = ADP + NADP(+) + H(+)</text>
        <dbReference type="Rhea" id="RHEA:18629"/>
        <dbReference type="ChEBI" id="CHEBI:15378"/>
        <dbReference type="ChEBI" id="CHEBI:30616"/>
        <dbReference type="ChEBI" id="CHEBI:57540"/>
        <dbReference type="ChEBI" id="CHEBI:58349"/>
        <dbReference type="ChEBI" id="CHEBI:456216"/>
        <dbReference type="EC" id="2.7.1.23"/>
    </reaction>
</comment>
<gene>
    <name evidence="8" type="primary">nadK</name>
    <name evidence="9" type="ORF">AKJ53_00055</name>
</gene>
<dbReference type="PATRIC" id="fig|1698282.3.peg.11"/>
<dbReference type="PANTHER" id="PTHR20275">
    <property type="entry name" value="NAD KINASE"/>
    <property type="match status" value="1"/>
</dbReference>
<evidence type="ECO:0000256" key="5">
    <source>
        <dbReference type="ARBA" id="ARBA00022840"/>
    </source>
</evidence>
<name>A0A133VJ92_9EURY</name>
<dbReference type="InterPro" id="IPR017438">
    <property type="entry name" value="ATP-NAD_kinase_N"/>
</dbReference>
<dbReference type="GO" id="GO:0019674">
    <property type="term" value="P:NAD+ metabolic process"/>
    <property type="evidence" value="ECO:0007669"/>
    <property type="project" value="InterPro"/>
</dbReference>
<keyword evidence="6 8" id="KW-0521">NADP</keyword>
<feature type="binding site" evidence="8">
    <location>
        <position position="229"/>
    </location>
    <ligand>
        <name>NAD(+)</name>
        <dbReference type="ChEBI" id="CHEBI:57540"/>
    </ligand>
</feature>
<keyword evidence="10" id="KW-1185">Reference proteome</keyword>
<dbReference type="SUPFAM" id="SSF111331">
    <property type="entry name" value="NAD kinase/diacylglycerol kinase-like"/>
    <property type="match status" value="1"/>
</dbReference>
<dbReference type="AlphaFoldDB" id="A0A133VJ92"/>
<dbReference type="GO" id="GO:0003951">
    <property type="term" value="F:NAD+ kinase activity"/>
    <property type="evidence" value="ECO:0007669"/>
    <property type="project" value="UniProtKB-UniRule"/>
</dbReference>
<evidence type="ECO:0000256" key="8">
    <source>
        <dbReference type="HAMAP-Rule" id="MF_00361"/>
    </source>
</evidence>
<comment type="caution">
    <text evidence="8">Lacks conserved residue(s) required for the propagation of feature annotation.</text>
</comment>
<feature type="binding site" evidence="8">
    <location>
        <begin position="170"/>
        <end position="175"/>
    </location>
    <ligand>
        <name>NAD(+)</name>
        <dbReference type="ChEBI" id="CHEBI:57540"/>
    </ligand>
</feature>
<keyword evidence="2 8" id="KW-0808">Transferase</keyword>
<dbReference type="Pfam" id="PF20143">
    <property type="entry name" value="NAD_kinase_C"/>
    <property type="match status" value="1"/>
</dbReference>
<dbReference type="HAMAP" id="MF_00361">
    <property type="entry name" value="NAD_kinase"/>
    <property type="match status" value="1"/>
</dbReference>
<keyword evidence="7 8" id="KW-0520">NAD</keyword>
<feature type="binding site" evidence="8">
    <location>
        <position position="157"/>
    </location>
    <ligand>
        <name>NAD(+)</name>
        <dbReference type="ChEBI" id="CHEBI:57540"/>
    </ligand>
</feature>
<dbReference type="Proteomes" id="UP000070491">
    <property type="component" value="Unassembled WGS sequence"/>
</dbReference>
<organism evidence="9 10">
    <name type="scientific">candidate division MSBL1 archaeon SCGC-AAA382F02</name>
    <dbReference type="NCBI Taxonomy" id="1698282"/>
    <lineage>
        <taxon>Archaea</taxon>
        <taxon>Methanobacteriati</taxon>
        <taxon>Methanobacteriota</taxon>
        <taxon>candidate division MSBL1</taxon>
    </lineage>
</organism>
<dbReference type="Gene3D" id="2.60.200.30">
    <property type="entry name" value="Probable inorganic polyphosphate/atp-NAD kinase, domain 2"/>
    <property type="match status" value="1"/>
</dbReference>
<dbReference type="GO" id="GO:0005737">
    <property type="term" value="C:cytoplasm"/>
    <property type="evidence" value="ECO:0007669"/>
    <property type="project" value="UniProtKB-SubCell"/>
</dbReference>
<evidence type="ECO:0000256" key="4">
    <source>
        <dbReference type="ARBA" id="ARBA00022777"/>
    </source>
</evidence>
<evidence type="ECO:0000256" key="2">
    <source>
        <dbReference type="ARBA" id="ARBA00022679"/>
    </source>
</evidence>
<dbReference type="Pfam" id="PF01513">
    <property type="entry name" value="NAD_kinase"/>
    <property type="match status" value="1"/>
</dbReference>
<evidence type="ECO:0000256" key="3">
    <source>
        <dbReference type="ARBA" id="ARBA00022741"/>
    </source>
</evidence>
<evidence type="ECO:0000256" key="6">
    <source>
        <dbReference type="ARBA" id="ARBA00022857"/>
    </source>
</evidence>
<evidence type="ECO:0000256" key="1">
    <source>
        <dbReference type="ARBA" id="ARBA00022490"/>
    </source>
</evidence>
<evidence type="ECO:0000313" key="10">
    <source>
        <dbReference type="Proteomes" id="UP000070491"/>
    </source>
</evidence>
<dbReference type="GO" id="GO:0006741">
    <property type="term" value="P:NADP+ biosynthetic process"/>
    <property type="evidence" value="ECO:0007669"/>
    <property type="project" value="UniProtKB-UniRule"/>
</dbReference>
<dbReference type="EC" id="2.7.1.23" evidence="8"/>
<feature type="binding site" evidence="8">
    <location>
        <position position="140"/>
    </location>
    <ligand>
        <name>NAD(+)</name>
        <dbReference type="ChEBI" id="CHEBI:57540"/>
    </ligand>
</feature>